<evidence type="ECO:0000256" key="3">
    <source>
        <dbReference type="ARBA" id="ARBA00022553"/>
    </source>
</evidence>
<protein>
    <recommendedName>
        <fullName evidence="2">histidine kinase</fullName>
        <ecNumber evidence="2">2.7.13.3</ecNumber>
    </recommendedName>
</protein>
<feature type="domain" description="Histidine kinase" evidence="8">
    <location>
        <begin position="368"/>
        <end position="559"/>
    </location>
</feature>
<dbReference type="GO" id="GO:0004673">
    <property type="term" value="F:protein histidine kinase activity"/>
    <property type="evidence" value="ECO:0007669"/>
    <property type="project" value="UniProtKB-EC"/>
</dbReference>
<dbReference type="InterPro" id="IPR000014">
    <property type="entry name" value="PAS"/>
</dbReference>
<accession>A0A2M9ZQR5</accession>
<dbReference type="GO" id="GO:0005524">
    <property type="term" value="F:ATP binding"/>
    <property type="evidence" value="ECO:0007669"/>
    <property type="project" value="UniProtKB-KW"/>
</dbReference>
<feature type="domain" description="PAS" evidence="9">
    <location>
        <begin position="238"/>
        <end position="281"/>
    </location>
</feature>
<comment type="caution">
    <text evidence="11">The sequence shown here is derived from an EMBL/GenBank/DDBJ whole genome shotgun (WGS) entry which is preliminary data.</text>
</comment>
<dbReference type="SUPFAM" id="SSF55874">
    <property type="entry name" value="ATPase domain of HSP90 chaperone/DNA topoisomerase II/histidine kinase"/>
    <property type="match status" value="1"/>
</dbReference>
<dbReference type="PROSITE" id="PS50109">
    <property type="entry name" value="HIS_KIN"/>
    <property type="match status" value="1"/>
</dbReference>
<evidence type="ECO:0000256" key="4">
    <source>
        <dbReference type="ARBA" id="ARBA00022679"/>
    </source>
</evidence>
<keyword evidence="12" id="KW-1185">Reference proteome</keyword>
<dbReference type="InterPro" id="IPR013767">
    <property type="entry name" value="PAS_fold"/>
</dbReference>
<dbReference type="NCBIfam" id="TIGR00229">
    <property type="entry name" value="sensory_box"/>
    <property type="match status" value="2"/>
</dbReference>
<dbReference type="Gene3D" id="3.30.565.10">
    <property type="entry name" value="Histidine kinase-like ATPase, C-terminal domain"/>
    <property type="match status" value="1"/>
</dbReference>
<dbReference type="Gene3D" id="3.30.450.20">
    <property type="entry name" value="PAS domain"/>
    <property type="match status" value="2"/>
</dbReference>
<dbReference type="InterPro" id="IPR036890">
    <property type="entry name" value="HATPase_C_sf"/>
</dbReference>
<dbReference type="Proteomes" id="UP000231990">
    <property type="component" value="Unassembled WGS sequence"/>
</dbReference>
<dbReference type="OrthoDB" id="9806821at2"/>
<feature type="domain" description="PAS" evidence="9">
    <location>
        <begin position="115"/>
        <end position="198"/>
    </location>
</feature>
<dbReference type="Proteomes" id="UP000231962">
    <property type="component" value="Unassembled WGS sequence"/>
</dbReference>
<dbReference type="PROSITE" id="PS50112">
    <property type="entry name" value="PAS"/>
    <property type="match status" value="2"/>
</dbReference>
<name>A0A2M9ZQR5_9LEPT</name>
<dbReference type="InterPro" id="IPR011495">
    <property type="entry name" value="Sig_transdc_His_kin_sub2_dim/P"/>
</dbReference>
<evidence type="ECO:0000259" key="8">
    <source>
        <dbReference type="PROSITE" id="PS50109"/>
    </source>
</evidence>
<dbReference type="EMBL" id="NPDZ01000002">
    <property type="protein sequence ID" value="PJZ74375.1"/>
    <property type="molecule type" value="Genomic_DNA"/>
</dbReference>
<evidence type="ECO:0000313" key="12">
    <source>
        <dbReference type="Proteomes" id="UP000231962"/>
    </source>
</evidence>
<keyword evidence="7" id="KW-0067">ATP-binding</keyword>
<proteinExistence type="predicted"/>
<evidence type="ECO:0000256" key="1">
    <source>
        <dbReference type="ARBA" id="ARBA00000085"/>
    </source>
</evidence>
<evidence type="ECO:0000256" key="5">
    <source>
        <dbReference type="ARBA" id="ARBA00022741"/>
    </source>
</evidence>
<dbReference type="Pfam" id="PF02518">
    <property type="entry name" value="HATPase_c"/>
    <property type="match status" value="1"/>
</dbReference>
<gene>
    <name evidence="10" type="ORF">CH360_06010</name>
    <name evidence="11" type="ORF">CH373_05590</name>
</gene>
<dbReference type="Pfam" id="PF00989">
    <property type="entry name" value="PAS"/>
    <property type="match status" value="1"/>
</dbReference>
<organism evidence="11 13">
    <name type="scientific">Leptospira perolatii</name>
    <dbReference type="NCBI Taxonomy" id="2023191"/>
    <lineage>
        <taxon>Bacteria</taxon>
        <taxon>Pseudomonadati</taxon>
        <taxon>Spirochaetota</taxon>
        <taxon>Spirochaetia</taxon>
        <taxon>Leptospirales</taxon>
        <taxon>Leptospiraceae</taxon>
        <taxon>Leptospira</taxon>
    </lineage>
</organism>
<evidence type="ECO:0000313" key="11">
    <source>
        <dbReference type="EMBL" id="PJZ74375.1"/>
    </source>
</evidence>
<dbReference type="GO" id="GO:0006355">
    <property type="term" value="P:regulation of DNA-templated transcription"/>
    <property type="evidence" value="ECO:0007669"/>
    <property type="project" value="InterPro"/>
</dbReference>
<dbReference type="InterPro" id="IPR005467">
    <property type="entry name" value="His_kinase_dom"/>
</dbReference>
<evidence type="ECO:0000259" key="9">
    <source>
        <dbReference type="PROSITE" id="PS50112"/>
    </source>
</evidence>
<dbReference type="EC" id="2.7.13.3" evidence="2"/>
<keyword evidence="6 11" id="KW-0418">Kinase</keyword>
<dbReference type="RefSeq" id="WP_100713107.1">
    <property type="nucleotide sequence ID" value="NZ_NPDY01000003.1"/>
</dbReference>
<evidence type="ECO:0000256" key="6">
    <source>
        <dbReference type="ARBA" id="ARBA00022777"/>
    </source>
</evidence>
<dbReference type="InterPro" id="IPR035965">
    <property type="entry name" value="PAS-like_dom_sf"/>
</dbReference>
<dbReference type="AlphaFoldDB" id="A0A2M9ZQR5"/>
<dbReference type="CDD" id="cd00130">
    <property type="entry name" value="PAS"/>
    <property type="match status" value="2"/>
</dbReference>
<dbReference type="Pfam" id="PF13426">
    <property type="entry name" value="PAS_9"/>
    <property type="match status" value="1"/>
</dbReference>
<sequence length="559" mass="63846">MLERNRKVEQSLFPSWCILADENGNILQTNCPLERWEGTNLSDYFIGTEFISNPTSNGHVFEWRKDKNPSSCPQPTLRVSCHSVGGLRWIELFPADSENSESEFSNILDSSSYLRGLSFRQIFETNQAIKWILDPDTGNILFVNEAACSFYGYSKEELLQMKVSDINCLSKEEIFKEMRHAANESRLYYLFKHRLKSGEIRDVEVYTGPFKMAGKTLLFSIIHDVTERIIAKKKLETSEERYRSLFENASDAIIIVNRSGELLDLNRTAVRLLGYSREEFIHLKLTDIQAETCRERVAQDLSNVQLGKPVLLECILVSKEGRSIGVEVNAVLLEDGTIMGIARDTTERSQMMSRLENSLKEKEVMLQEIHHRVKNNLQVVSSLLELQYDNSDNPELRKVLKDSASRVKSMAYVHEELYRSVNLAEVDLREYFELLTENLMHVYGAEQNIKIRLDVDAISVSIEKAIPLGLLLNELLTNSLKYAFPDHKGGRIKIGLSSDGKEMRFSYKDDGIGFALEKPIREGSIGVQLLEIFSKQLRATVVQKTDSGVLYELRIPLSF</sequence>
<dbReference type="Pfam" id="PF07568">
    <property type="entry name" value="HisKA_2"/>
    <property type="match status" value="1"/>
</dbReference>
<dbReference type="EMBL" id="NPDY01000003">
    <property type="protein sequence ID" value="PJZ70539.1"/>
    <property type="molecule type" value="Genomic_DNA"/>
</dbReference>
<dbReference type="PANTHER" id="PTHR41523">
    <property type="entry name" value="TWO-COMPONENT SYSTEM SENSOR PROTEIN"/>
    <property type="match status" value="1"/>
</dbReference>
<comment type="catalytic activity">
    <reaction evidence="1">
        <text>ATP + protein L-histidine = ADP + protein N-phospho-L-histidine.</text>
        <dbReference type="EC" id="2.7.13.3"/>
    </reaction>
</comment>
<dbReference type="InterPro" id="IPR003594">
    <property type="entry name" value="HATPase_dom"/>
</dbReference>
<evidence type="ECO:0000256" key="2">
    <source>
        <dbReference type="ARBA" id="ARBA00012438"/>
    </source>
</evidence>
<dbReference type="SMART" id="SM00091">
    <property type="entry name" value="PAS"/>
    <property type="match status" value="2"/>
</dbReference>
<evidence type="ECO:0000313" key="13">
    <source>
        <dbReference type="Proteomes" id="UP000231990"/>
    </source>
</evidence>
<evidence type="ECO:0000256" key="7">
    <source>
        <dbReference type="ARBA" id="ARBA00022840"/>
    </source>
</evidence>
<dbReference type="SUPFAM" id="SSF55785">
    <property type="entry name" value="PYP-like sensor domain (PAS domain)"/>
    <property type="match status" value="2"/>
</dbReference>
<dbReference type="PANTHER" id="PTHR41523:SF8">
    <property type="entry name" value="ETHYLENE RESPONSE SENSOR PROTEIN"/>
    <property type="match status" value="1"/>
</dbReference>
<keyword evidence="4" id="KW-0808">Transferase</keyword>
<evidence type="ECO:0000313" key="10">
    <source>
        <dbReference type="EMBL" id="PJZ70539.1"/>
    </source>
</evidence>
<keyword evidence="5" id="KW-0547">Nucleotide-binding</keyword>
<reference evidence="12 13" key="1">
    <citation type="submission" date="2017-07" db="EMBL/GenBank/DDBJ databases">
        <title>Leptospira spp. isolated from tropical soils.</title>
        <authorList>
            <person name="Thibeaux R."/>
            <person name="Iraola G."/>
            <person name="Ferres I."/>
            <person name="Bierque E."/>
            <person name="Girault D."/>
            <person name="Soupe-Gilbert M.-E."/>
            <person name="Picardeau M."/>
            <person name="Goarant C."/>
        </authorList>
    </citation>
    <scope>NUCLEOTIDE SEQUENCE [LARGE SCALE GENOMIC DNA]</scope>
    <source>
        <strain evidence="11 13">FH1-B-B1</strain>
        <strain evidence="10 12">FH1-B-C1</strain>
    </source>
</reference>
<keyword evidence="3" id="KW-0597">Phosphoprotein</keyword>